<reference evidence="2 3" key="1">
    <citation type="journal article" date="2022" name="Front. Cell. Infect. Microbiol.">
        <title>The Genomes of Two Strains of Taenia crassiceps the Animal Model for the Study of Human Cysticercosis.</title>
        <authorList>
            <person name="Bobes R.J."/>
            <person name="Estrada K."/>
            <person name="Rios-Valencia D.G."/>
            <person name="Calderon-Gallegos A."/>
            <person name="de la Torre P."/>
            <person name="Carrero J.C."/>
            <person name="Sanchez-Flores A."/>
            <person name="Laclette J.P."/>
        </authorList>
    </citation>
    <scope>NUCLEOTIDE SEQUENCE [LARGE SCALE GENOMIC DNA]</scope>
    <source>
        <strain evidence="2">WFUcys</strain>
    </source>
</reference>
<dbReference type="Proteomes" id="UP001651158">
    <property type="component" value="Unassembled WGS sequence"/>
</dbReference>
<name>A0ABR4QKJ4_9CEST</name>
<accession>A0ABR4QKJ4</accession>
<evidence type="ECO:0000313" key="3">
    <source>
        <dbReference type="Proteomes" id="UP001651158"/>
    </source>
</evidence>
<organism evidence="2 3">
    <name type="scientific">Taenia crassiceps</name>
    <dbReference type="NCBI Taxonomy" id="6207"/>
    <lineage>
        <taxon>Eukaryota</taxon>
        <taxon>Metazoa</taxon>
        <taxon>Spiralia</taxon>
        <taxon>Lophotrochozoa</taxon>
        <taxon>Platyhelminthes</taxon>
        <taxon>Cestoda</taxon>
        <taxon>Eucestoda</taxon>
        <taxon>Cyclophyllidea</taxon>
        <taxon>Taeniidae</taxon>
        <taxon>Taenia</taxon>
    </lineage>
</organism>
<feature type="region of interest" description="Disordered" evidence="1">
    <location>
        <begin position="85"/>
        <end position="118"/>
    </location>
</feature>
<evidence type="ECO:0000256" key="1">
    <source>
        <dbReference type="SAM" id="MobiDB-lite"/>
    </source>
</evidence>
<sequence length="193" mass="21716">MAAAILFFALESFDPRRYRSISPHGMLLPEVLTFSNWLPKVASSNASQVMENMSTFLSKLFIPLPPPARSMLRKKTKCKHNTPVRLVNSMPAPGVTTEKPQPDPIGVNHTPQPFQQTTRERTPQIVTVLSIATFVTPISRNFMPLLTALESKTWSLLLIQPSNSLSETRTRSRYSWPHITEVSRVNHGQPLSQ</sequence>
<comment type="caution">
    <text evidence="2">The sequence shown here is derived from an EMBL/GenBank/DDBJ whole genome shotgun (WGS) entry which is preliminary data.</text>
</comment>
<evidence type="ECO:0000313" key="2">
    <source>
        <dbReference type="EMBL" id="KAL5110296.1"/>
    </source>
</evidence>
<proteinExistence type="predicted"/>
<dbReference type="EMBL" id="JAKROA010000002">
    <property type="protein sequence ID" value="KAL5110296.1"/>
    <property type="molecule type" value="Genomic_DNA"/>
</dbReference>
<keyword evidence="3" id="KW-1185">Reference proteome</keyword>
<protein>
    <submittedName>
        <fullName evidence="2">Uncharacterized protein</fullName>
    </submittedName>
</protein>
<gene>
    <name evidence="2" type="ORF">TcWFU_004754</name>
</gene>